<comment type="caution">
    <text evidence="2">The sequence shown here is derived from an EMBL/GenBank/DDBJ whole genome shotgun (WGS) entry which is preliminary data.</text>
</comment>
<sequence>MDIRLKLYFSTIKKRGFIMNPILVILQRQYSTIQTELTRYRNNPYDPERVHDLRVSIRTLRGLFKFLKRALSPTSFATIDGFLSQAAKIFSSLRDIDVLIIKSSEFAYAHPQESNNYRQLFHDLHVERAQKMRSSITKTTIKKLTDYLTRVKKQLDVLNFNKDIDWSIYISDELKRRKNKLFKLYTDLDFQDYSRVHQIRKKAKTLRYAADYFAEVTSKNTQKIHKKAKQIQKKCGIITDAHVNYELLQYLATQTKSNDVKKILLRIAQTQHDIFASTKKDV</sequence>
<protein>
    <submittedName>
        <fullName evidence="2">CHAD domain protein</fullName>
    </submittedName>
</protein>
<reference evidence="2 3" key="1">
    <citation type="journal article" date="2015" name="Genome Announc.">
        <title>Expanding the biotechnology potential of lactobacilli through comparative genomics of 213 strains and associated genera.</title>
        <authorList>
            <person name="Sun Z."/>
            <person name="Harris H.M."/>
            <person name="McCann A."/>
            <person name="Guo C."/>
            <person name="Argimon S."/>
            <person name="Zhang W."/>
            <person name="Yang X."/>
            <person name="Jeffery I.B."/>
            <person name="Cooney J.C."/>
            <person name="Kagawa T.F."/>
            <person name="Liu W."/>
            <person name="Song Y."/>
            <person name="Salvetti E."/>
            <person name="Wrobel A."/>
            <person name="Rasinkangas P."/>
            <person name="Parkhill J."/>
            <person name="Rea M.C."/>
            <person name="O'Sullivan O."/>
            <person name="Ritari J."/>
            <person name="Douillard F.P."/>
            <person name="Paul Ross R."/>
            <person name="Yang R."/>
            <person name="Briner A.E."/>
            <person name="Felis G.E."/>
            <person name="de Vos W.M."/>
            <person name="Barrangou R."/>
            <person name="Klaenhammer T.R."/>
            <person name="Caufield P.W."/>
            <person name="Cui Y."/>
            <person name="Zhang H."/>
            <person name="O'Toole P.W."/>
        </authorList>
    </citation>
    <scope>NUCLEOTIDE SEQUENCE [LARGE SCALE GENOMIC DNA]</scope>
    <source>
        <strain evidence="2 3">DSM 21376</strain>
    </source>
</reference>
<dbReference type="AlphaFoldDB" id="A0A0R2DZH0"/>
<keyword evidence="3" id="KW-1185">Reference proteome</keyword>
<feature type="domain" description="CHAD" evidence="1">
    <location>
        <begin position="15"/>
        <end position="280"/>
    </location>
</feature>
<evidence type="ECO:0000259" key="1">
    <source>
        <dbReference type="PROSITE" id="PS51708"/>
    </source>
</evidence>
<evidence type="ECO:0000313" key="2">
    <source>
        <dbReference type="EMBL" id="KRN07061.1"/>
    </source>
</evidence>
<proteinExistence type="predicted"/>
<dbReference type="Gene3D" id="1.40.20.10">
    <property type="entry name" value="CHAD domain"/>
    <property type="match status" value="1"/>
</dbReference>
<dbReference type="Proteomes" id="UP000050961">
    <property type="component" value="Unassembled WGS sequence"/>
</dbReference>
<accession>A0A0R2DZH0</accession>
<dbReference type="PANTHER" id="PTHR39339">
    <property type="entry name" value="SLR1444 PROTEIN"/>
    <property type="match status" value="1"/>
</dbReference>
<dbReference type="SMART" id="SM00880">
    <property type="entry name" value="CHAD"/>
    <property type="match status" value="1"/>
</dbReference>
<dbReference type="EMBL" id="AYZF01000008">
    <property type="protein sequence ID" value="KRN07061.1"/>
    <property type="molecule type" value="Genomic_DNA"/>
</dbReference>
<organism evidence="2 3">
    <name type="scientific">Liquorilactobacillus sucicola DSM 21376 = JCM 15457</name>
    <dbReference type="NCBI Taxonomy" id="1423806"/>
    <lineage>
        <taxon>Bacteria</taxon>
        <taxon>Bacillati</taxon>
        <taxon>Bacillota</taxon>
        <taxon>Bacilli</taxon>
        <taxon>Lactobacillales</taxon>
        <taxon>Lactobacillaceae</taxon>
        <taxon>Liquorilactobacillus</taxon>
    </lineage>
</organism>
<dbReference type="eggNOG" id="COG5607">
    <property type="taxonomic scope" value="Bacteria"/>
</dbReference>
<dbReference type="PATRIC" id="fig|1423806.3.peg.640"/>
<dbReference type="Pfam" id="PF05235">
    <property type="entry name" value="CHAD"/>
    <property type="match status" value="1"/>
</dbReference>
<dbReference type="PROSITE" id="PS51708">
    <property type="entry name" value="CHAD"/>
    <property type="match status" value="1"/>
</dbReference>
<dbReference type="InterPro" id="IPR038186">
    <property type="entry name" value="CHAD_dom_sf"/>
</dbReference>
<dbReference type="STRING" id="1423806.FD15_GL000629"/>
<name>A0A0R2DZH0_9LACO</name>
<dbReference type="PANTHER" id="PTHR39339:SF1">
    <property type="entry name" value="CHAD DOMAIN-CONTAINING PROTEIN"/>
    <property type="match status" value="1"/>
</dbReference>
<evidence type="ECO:0000313" key="3">
    <source>
        <dbReference type="Proteomes" id="UP000050961"/>
    </source>
</evidence>
<gene>
    <name evidence="2" type="ORF">FD15_GL000629</name>
</gene>
<dbReference type="InterPro" id="IPR007899">
    <property type="entry name" value="CHAD_dom"/>
</dbReference>